<keyword evidence="4" id="KW-1185">Reference proteome</keyword>
<feature type="compositionally biased region" description="Low complexity" evidence="1">
    <location>
        <begin position="77"/>
        <end position="86"/>
    </location>
</feature>
<evidence type="ECO:0000256" key="2">
    <source>
        <dbReference type="SAM" id="SignalP"/>
    </source>
</evidence>
<name>A0AAN7N8A4_MYCAM</name>
<dbReference type="EMBL" id="JAUNZN010000005">
    <property type="protein sequence ID" value="KAK4821220.1"/>
    <property type="molecule type" value="Genomic_DNA"/>
</dbReference>
<accession>A0AAN7N8A4</accession>
<organism evidence="3 4">
    <name type="scientific">Mycteria americana</name>
    <name type="common">Wood stork</name>
    <dbReference type="NCBI Taxonomy" id="33587"/>
    <lineage>
        <taxon>Eukaryota</taxon>
        <taxon>Metazoa</taxon>
        <taxon>Chordata</taxon>
        <taxon>Craniata</taxon>
        <taxon>Vertebrata</taxon>
        <taxon>Euteleostomi</taxon>
        <taxon>Archelosauria</taxon>
        <taxon>Archosauria</taxon>
        <taxon>Dinosauria</taxon>
        <taxon>Saurischia</taxon>
        <taxon>Theropoda</taxon>
        <taxon>Coelurosauria</taxon>
        <taxon>Aves</taxon>
        <taxon>Neognathae</taxon>
        <taxon>Neoaves</taxon>
        <taxon>Aequornithes</taxon>
        <taxon>Ciconiiformes</taxon>
        <taxon>Ciconiidae</taxon>
        <taxon>Mycteria</taxon>
    </lineage>
</organism>
<feature type="region of interest" description="Disordered" evidence="1">
    <location>
        <begin position="77"/>
        <end position="134"/>
    </location>
</feature>
<evidence type="ECO:0000313" key="3">
    <source>
        <dbReference type="EMBL" id="KAK4821220.1"/>
    </source>
</evidence>
<evidence type="ECO:0000256" key="1">
    <source>
        <dbReference type="SAM" id="MobiDB-lite"/>
    </source>
</evidence>
<comment type="caution">
    <text evidence="3">The sequence shown here is derived from an EMBL/GenBank/DDBJ whole genome shotgun (WGS) entry which is preliminary data.</text>
</comment>
<protein>
    <submittedName>
        <fullName evidence="3">Uncharacterized protein</fullName>
    </submittedName>
</protein>
<feature type="compositionally biased region" description="Basic and acidic residues" evidence="1">
    <location>
        <begin position="123"/>
        <end position="134"/>
    </location>
</feature>
<feature type="chain" id="PRO_5042982155" evidence="2">
    <location>
        <begin position="27"/>
        <end position="134"/>
    </location>
</feature>
<keyword evidence="2" id="KW-0732">Signal</keyword>
<dbReference type="Pfam" id="PF15314">
    <property type="entry name" value="PRAP"/>
    <property type="match status" value="1"/>
</dbReference>
<proteinExistence type="predicted"/>
<dbReference type="InterPro" id="IPR027922">
    <property type="entry name" value="PRAP"/>
</dbReference>
<evidence type="ECO:0000313" key="4">
    <source>
        <dbReference type="Proteomes" id="UP001333110"/>
    </source>
</evidence>
<sequence length="134" mass="14882">MAMRLCSITVLLGTALLLSAPKGTQALSDTGWKDLAMEQDLAKEIILGIRAVELLEEGEITEGVERGIKVFSSSSWARWGRRQAQARPEEDRDHLHHPQDDAREADARGPPQTLSLEVQSGPEEDRDHLYHSSV</sequence>
<feature type="signal peptide" evidence="2">
    <location>
        <begin position="1"/>
        <end position="26"/>
    </location>
</feature>
<reference evidence="3 4" key="1">
    <citation type="journal article" date="2023" name="J. Hered.">
        <title>Chromosome-level genome of the wood stork (Mycteria americana) provides insight into avian chromosome evolution.</title>
        <authorList>
            <person name="Flamio R. Jr."/>
            <person name="Ramstad K.M."/>
        </authorList>
    </citation>
    <scope>NUCLEOTIDE SEQUENCE [LARGE SCALE GENOMIC DNA]</scope>
    <source>
        <strain evidence="3">JAX WOST 10</strain>
    </source>
</reference>
<dbReference type="AlphaFoldDB" id="A0AAN7N8A4"/>
<feature type="compositionally biased region" description="Basic and acidic residues" evidence="1">
    <location>
        <begin position="87"/>
        <end position="107"/>
    </location>
</feature>
<gene>
    <name evidence="3" type="ORF">QYF61_015788</name>
</gene>
<dbReference type="Proteomes" id="UP001333110">
    <property type="component" value="Unassembled WGS sequence"/>
</dbReference>